<dbReference type="KEGG" id="mfo:Metfor_1086"/>
<proteinExistence type="inferred from homology"/>
<keyword evidence="1 8" id="KW-0963">Cytoplasm</keyword>
<dbReference type="GO" id="GO:0001682">
    <property type="term" value="P:tRNA 5'-leader removal"/>
    <property type="evidence" value="ECO:0007669"/>
    <property type="project" value="UniProtKB-UniRule"/>
</dbReference>
<feature type="binding site" evidence="8">
    <location>
        <position position="89"/>
    </location>
    <ligand>
        <name>Zn(2+)</name>
        <dbReference type="ChEBI" id="CHEBI:29105"/>
    </ligand>
</feature>
<reference evidence="10" key="1">
    <citation type="submission" date="2011-12" db="EMBL/GenBank/DDBJ databases">
        <title>Complete sequence of Methanoregula formicicum SMSP.</title>
        <authorList>
            <person name="Lucas S."/>
            <person name="Han J."/>
            <person name="Lapidus A."/>
            <person name="Cheng J.-F."/>
            <person name="Goodwin L."/>
            <person name="Pitluck S."/>
            <person name="Peters L."/>
            <person name="Ovchinnikova G."/>
            <person name="Teshima H."/>
            <person name="Detter J.C."/>
            <person name="Han C."/>
            <person name="Tapia R."/>
            <person name="Land M."/>
            <person name="Hauser L."/>
            <person name="Kyrpides N."/>
            <person name="Ivanova N."/>
            <person name="Pagani I."/>
            <person name="Imachi H."/>
            <person name="Tamaki H."/>
            <person name="Sekiguchi Y."/>
            <person name="Kamagata Y."/>
            <person name="Cadillo-Quiroz H."/>
            <person name="Zinder S."/>
            <person name="Liu W.-T."/>
            <person name="Woyke T."/>
        </authorList>
    </citation>
    <scope>NUCLEOTIDE SEQUENCE [LARGE SCALE GENOMIC DNA]</scope>
    <source>
        <strain evidence="10">DSM 22288 / NBRC 105244 / SMSP</strain>
    </source>
</reference>
<dbReference type="eggNOG" id="arCOG04345">
    <property type="taxonomic scope" value="Archaea"/>
</dbReference>
<dbReference type="Pfam" id="PF04032">
    <property type="entry name" value="Rpr2"/>
    <property type="match status" value="1"/>
</dbReference>
<reference evidence="9 10" key="2">
    <citation type="journal article" date="2014" name="Genome Announc.">
        <title>Complete Genome Sequence of Methanoregula formicica SMSPT, a Mesophilic Hydrogenotrophic Methanogen Isolated from a Methanogenic Upflow Anaerobic Sludge Blanket Reactor.</title>
        <authorList>
            <person name="Yamamoto K."/>
            <person name="Tamaki H."/>
            <person name="Cadillo-Quiroz H."/>
            <person name="Imachi H."/>
            <person name="Kyrpides N."/>
            <person name="Woyke T."/>
            <person name="Goodwin L."/>
            <person name="Zinder S.H."/>
            <person name="Kamagata Y."/>
            <person name="Liu W.T."/>
        </authorList>
    </citation>
    <scope>NUCLEOTIDE SEQUENCE [LARGE SCALE GENOMIC DNA]</scope>
    <source>
        <strain evidence="10">DSM 22288 / NBRC 105244 / SMSP</strain>
    </source>
</reference>
<evidence type="ECO:0000256" key="1">
    <source>
        <dbReference type="ARBA" id="ARBA00022490"/>
    </source>
</evidence>
<dbReference type="GO" id="GO:0030677">
    <property type="term" value="C:ribonuclease P complex"/>
    <property type="evidence" value="ECO:0007669"/>
    <property type="project" value="UniProtKB-UniRule"/>
</dbReference>
<feature type="binding site" evidence="8">
    <location>
        <position position="66"/>
    </location>
    <ligand>
        <name>Zn(2+)</name>
        <dbReference type="ChEBI" id="CHEBI:29105"/>
    </ligand>
</feature>
<sequence length="108" mass="12640">MKPKSKNPATKKIAKERISELFAQAKQAFPEHPERSNRYVELARKIAMRQRVRIDRELRRQYCHHCYAFLVPGSNMRVRVHDGNVVVTCGSCNKKMRYRVVRPDAGTK</sequence>
<feature type="binding site" evidence="8">
    <location>
        <position position="63"/>
    </location>
    <ligand>
        <name>Zn(2+)</name>
        <dbReference type="ChEBI" id="CHEBI:29105"/>
    </ligand>
</feature>
<dbReference type="EMBL" id="CP003167">
    <property type="protein sequence ID" value="AGB02134.1"/>
    <property type="molecule type" value="Genomic_DNA"/>
</dbReference>
<feature type="binding site" evidence="8">
    <location>
        <position position="92"/>
    </location>
    <ligand>
        <name>Zn(2+)</name>
        <dbReference type="ChEBI" id="CHEBI:29105"/>
    </ligand>
</feature>
<dbReference type="PANTHER" id="PTHR14742">
    <property type="entry name" value="RIBONUCLEASE P SUBUNIT P21"/>
    <property type="match status" value="1"/>
</dbReference>
<protein>
    <recommendedName>
        <fullName evidence="8">Ribonuclease P protein component 4</fullName>
        <shortName evidence="8">RNase P component 4</shortName>
        <ecNumber evidence="8">3.1.26.5</ecNumber>
    </recommendedName>
    <alternativeName>
        <fullName evidence="8">Rpp21</fullName>
    </alternativeName>
</protein>
<accession>L0HGC9</accession>
<dbReference type="Proteomes" id="UP000010824">
    <property type="component" value="Chromosome"/>
</dbReference>
<dbReference type="InParanoid" id="L0HGC9"/>
<dbReference type="GO" id="GO:0008270">
    <property type="term" value="F:zinc ion binding"/>
    <property type="evidence" value="ECO:0007669"/>
    <property type="project" value="UniProtKB-UniRule"/>
</dbReference>
<dbReference type="Gene3D" id="1.20.5.420">
    <property type="entry name" value="Immunoglobulin FC, subunit C"/>
    <property type="match status" value="1"/>
</dbReference>
<dbReference type="GO" id="GO:0005737">
    <property type="term" value="C:cytoplasm"/>
    <property type="evidence" value="ECO:0007669"/>
    <property type="project" value="UniProtKB-SubCell"/>
</dbReference>
<comment type="similarity">
    <text evidence="8">Belongs to the eukaryotic/archaeal RNase P protein component 4 family.</text>
</comment>
<name>L0HGC9_METFS</name>
<evidence type="ECO:0000256" key="4">
    <source>
        <dbReference type="ARBA" id="ARBA00022723"/>
    </source>
</evidence>
<dbReference type="GeneID" id="14310399"/>
<dbReference type="Gene3D" id="6.20.50.20">
    <property type="match status" value="1"/>
</dbReference>
<comment type="subcellular location">
    <subcellularLocation>
        <location evidence="8">Cytoplasm</location>
    </subcellularLocation>
</comment>
<keyword evidence="4 8" id="KW-0479">Metal-binding</keyword>
<evidence type="ECO:0000256" key="7">
    <source>
        <dbReference type="ARBA" id="ARBA00022833"/>
    </source>
</evidence>
<organism evidence="9 10">
    <name type="scientific">Methanoregula formicica (strain DSM 22288 / NBRC 105244 / SMSP)</name>
    <dbReference type="NCBI Taxonomy" id="593750"/>
    <lineage>
        <taxon>Archaea</taxon>
        <taxon>Methanobacteriati</taxon>
        <taxon>Methanobacteriota</taxon>
        <taxon>Stenosarchaea group</taxon>
        <taxon>Methanomicrobia</taxon>
        <taxon>Methanomicrobiales</taxon>
        <taxon>Methanoregulaceae</taxon>
        <taxon>Methanoregula</taxon>
    </lineage>
</organism>
<keyword evidence="5 8" id="KW-0255">Endonuclease</keyword>
<dbReference type="AlphaFoldDB" id="L0HGC9"/>
<dbReference type="InterPro" id="IPR007175">
    <property type="entry name" value="Rpr2/Snm1/Rpp21"/>
</dbReference>
<dbReference type="STRING" id="593750.Metfor_1086"/>
<comment type="catalytic activity">
    <reaction evidence="8">
        <text>Endonucleolytic cleavage of RNA, removing 5'-extranucleotides from tRNA precursor.</text>
        <dbReference type="EC" id="3.1.26.5"/>
    </reaction>
</comment>
<keyword evidence="2 8" id="KW-0819">tRNA processing</keyword>
<evidence type="ECO:0000313" key="9">
    <source>
        <dbReference type="EMBL" id="AGB02134.1"/>
    </source>
</evidence>
<dbReference type="OrthoDB" id="10058at2157"/>
<dbReference type="GO" id="GO:0004526">
    <property type="term" value="F:ribonuclease P activity"/>
    <property type="evidence" value="ECO:0007669"/>
    <property type="project" value="UniProtKB-UniRule"/>
</dbReference>
<evidence type="ECO:0000256" key="5">
    <source>
        <dbReference type="ARBA" id="ARBA00022759"/>
    </source>
</evidence>
<dbReference type="InterPro" id="IPR016432">
    <property type="entry name" value="RNP4"/>
</dbReference>
<comment type="subunit">
    <text evidence="8">Consists of a catalytic RNA component and at least 4-5 protein subunits.</text>
</comment>
<dbReference type="EC" id="3.1.26.5" evidence="8"/>
<evidence type="ECO:0000256" key="3">
    <source>
        <dbReference type="ARBA" id="ARBA00022722"/>
    </source>
</evidence>
<dbReference type="PANTHER" id="PTHR14742:SF0">
    <property type="entry name" value="RIBONUCLEASE P PROTEIN SUBUNIT P21"/>
    <property type="match status" value="1"/>
</dbReference>
<keyword evidence="7 8" id="KW-0862">Zinc</keyword>
<keyword evidence="3 8" id="KW-0540">Nuclease</keyword>
<gene>
    <name evidence="8" type="primary">rnp4</name>
    <name evidence="9" type="ordered locus">Metfor_1086</name>
</gene>
<evidence type="ECO:0000256" key="8">
    <source>
        <dbReference type="HAMAP-Rule" id="MF_00757"/>
    </source>
</evidence>
<dbReference type="RefSeq" id="WP_015285098.1">
    <property type="nucleotide sequence ID" value="NC_019943.1"/>
</dbReference>
<dbReference type="HAMAP" id="MF_00757">
    <property type="entry name" value="RNase_P_4"/>
    <property type="match status" value="1"/>
</dbReference>
<comment type="function">
    <text evidence="8">Part of ribonuclease P, a protein complex that generates mature tRNA molecules by cleaving their 5'-ends.</text>
</comment>
<keyword evidence="10" id="KW-1185">Reference proteome</keyword>
<evidence type="ECO:0000256" key="2">
    <source>
        <dbReference type="ARBA" id="ARBA00022694"/>
    </source>
</evidence>
<keyword evidence="6 8" id="KW-0378">Hydrolase</keyword>
<evidence type="ECO:0000256" key="6">
    <source>
        <dbReference type="ARBA" id="ARBA00022801"/>
    </source>
</evidence>
<dbReference type="HOGENOM" id="CLU_079140_3_1_2"/>
<dbReference type="PIRSF" id="PIRSF004878">
    <property type="entry name" value="RNase_P_4"/>
    <property type="match status" value="1"/>
</dbReference>
<evidence type="ECO:0000313" key="10">
    <source>
        <dbReference type="Proteomes" id="UP000010824"/>
    </source>
</evidence>
<comment type="cofactor">
    <cofactor evidence="8">
        <name>Zn(2+)</name>
        <dbReference type="ChEBI" id="CHEBI:29105"/>
    </cofactor>
    <text evidence="8">Binds 1 zinc ion per subunit.</text>
</comment>